<keyword evidence="2" id="KW-1185">Reference proteome</keyword>
<evidence type="ECO:0000313" key="1">
    <source>
        <dbReference type="EMBL" id="MBJ3774657.1"/>
    </source>
</evidence>
<organism evidence="1 2">
    <name type="scientific">Acuticoccus mangrovi</name>
    <dbReference type="NCBI Taxonomy" id="2796142"/>
    <lineage>
        <taxon>Bacteria</taxon>
        <taxon>Pseudomonadati</taxon>
        <taxon>Pseudomonadota</taxon>
        <taxon>Alphaproteobacteria</taxon>
        <taxon>Hyphomicrobiales</taxon>
        <taxon>Amorphaceae</taxon>
        <taxon>Acuticoccus</taxon>
    </lineage>
</organism>
<protein>
    <recommendedName>
        <fullName evidence="3">Homeodomain-like domain-containing protein</fullName>
    </recommendedName>
</protein>
<dbReference type="EMBL" id="JAEKJA010000001">
    <property type="protein sequence ID" value="MBJ3774657.1"/>
    <property type="molecule type" value="Genomic_DNA"/>
</dbReference>
<reference evidence="1" key="1">
    <citation type="submission" date="2020-12" db="EMBL/GenBank/DDBJ databases">
        <title>Bacterial taxonomy.</title>
        <authorList>
            <person name="Pan X."/>
        </authorList>
    </citation>
    <scope>NUCLEOTIDE SEQUENCE</scope>
    <source>
        <strain evidence="1">B2012</strain>
    </source>
</reference>
<comment type="caution">
    <text evidence="1">The sequence shown here is derived from an EMBL/GenBank/DDBJ whole genome shotgun (WGS) entry which is preliminary data.</text>
</comment>
<evidence type="ECO:0008006" key="3">
    <source>
        <dbReference type="Google" id="ProtNLM"/>
    </source>
</evidence>
<gene>
    <name evidence="1" type="ORF">JCR33_03110</name>
</gene>
<name>A0A934MBY1_9HYPH</name>
<evidence type="ECO:0000313" key="2">
    <source>
        <dbReference type="Proteomes" id="UP000609531"/>
    </source>
</evidence>
<sequence length="42" mass="4714">MNNPHQNARTTVHSRALMVARRTEERPVSQIAVELGVSTRTV</sequence>
<dbReference type="AlphaFoldDB" id="A0A934MBY1"/>
<proteinExistence type="predicted"/>
<dbReference type="Proteomes" id="UP000609531">
    <property type="component" value="Unassembled WGS sequence"/>
</dbReference>
<accession>A0A934MBY1</accession>